<evidence type="ECO:0000256" key="6">
    <source>
        <dbReference type="ARBA" id="ARBA00048169"/>
    </source>
</evidence>
<evidence type="ECO:0000256" key="2">
    <source>
        <dbReference type="ARBA" id="ARBA00005638"/>
    </source>
</evidence>
<protein>
    <recommendedName>
        <fullName evidence="7">Porphobilinogen deaminase</fullName>
        <shortName evidence="7">PBG</shortName>
        <ecNumber evidence="7">2.5.1.61</ecNumber>
    </recommendedName>
    <alternativeName>
        <fullName evidence="7">Hydroxymethylbilane synthase</fullName>
        <shortName evidence="7">HMBS</shortName>
    </alternativeName>
    <alternativeName>
        <fullName evidence="7">Pre-uroporphyrinogen synthase</fullName>
    </alternativeName>
</protein>
<dbReference type="PROSITE" id="PS00533">
    <property type="entry name" value="PORPHOBILINOGEN_DEAM"/>
    <property type="match status" value="1"/>
</dbReference>
<dbReference type="InterPro" id="IPR022418">
    <property type="entry name" value="Porphobilinogen_deaminase_C"/>
</dbReference>
<reference evidence="10 11" key="1">
    <citation type="submission" date="2019-03" db="EMBL/GenBank/DDBJ databases">
        <title>Draft genome sequences of novel Actinobacteria.</title>
        <authorList>
            <person name="Sahin N."/>
            <person name="Ay H."/>
            <person name="Saygin H."/>
        </authorList>
    </citation>
    <scope>NUCLEOTIDE SEQUENCE [LARGE SCALE GENOMIC DNA]</scope>
    <source>
        <strain evidence="10 11">DSM 45941</strain>
    </source>
</reference>
<keyword evidence="11" id="KW-1185">Reference proteome</keyword>
<comment type="caution">
    <text evidence="10">The sequence shown here is derived from an EMBL/GenBank/DDBJ whole genome shotgun (WGS) entry which is preliminary data.</text>
</comment>
<dbReference type="NCBIfam" id="TIGR00212">
    <property type="entry name" value="hemC"/>
    <property type="match status" value="1"/>
</dbReference>
<organism evidence="10 11">
    <name type="scientific">Actinomadura darangshiensis</name>
    <dbReference type="NCBI Taxonomy" id="705336"/>
    <lineage>
        <taxon>Bacteria</taxon>
        <taxon>Bacillati</taxon>
        <taxon>Actinomycetota</taxon>
        <taxon>Actinomycetes</taxon>
        <taxon>Streptosporangiales</taxon>
        <taxon>Thermomonosporaceae</taxon>
        <taxon>Actinomadura</taxon>
    </lineage>
</organism>
<dbReference type="AlphaFoldDB" id="A0A4R5BRJ2"/>
<accession>A0A4R5BRJ2</accession>
<dbReference type="GO" id="GO:0005737">
    <property type="term" value="C:cytoplasm"/>
    <property type="evidence" value="ECO:0007669"/>
    <property type="project" value="UniProtKB-UniRule"/>
</dbReference>
<name>A0A4R5BRJ2_9ACTN</name>
<evidence type="ECO:0000259" key="9">
    <source>
        <dbReference type="Pfam" id="PF03900"/>
    </source>
</evidence>
<dbReference type="PANTHER" id="PTHR11557">
    <property type="entry name" value="PORPHOBILINOGEN DEAMINASE"/>
    <property type="match status" value="1"/>
</dbReference>
<evidence type="ECO:0000259" key="8">
    <source>
        <dbReference type="Pfam" id="PF01379"/>
    </source>
</evidence>
<dbReference type="Proteomes" id="UP000295578">
    <property type="component" value="Unassembled WGS sequence"/>
</dbReference>
<dbReference type="RefSeq" id="WP_132194064.1">
    <property type="nucleotide sequence ID" value="NZ_SMKY01000011.1"/>
</dbReference>
<feature type="domain" description="Porphobilinogen deaminase N-terminal" evidence="8">
    <location>
        <begin position="10"/>
        <end position="212"/>
    </location>
</feature>
<feature type="modified residue" description="S-(dipyrrolylmethanemethyl)cysteine" evidence="7">
    <location>
        <position position="244"/>
    </location>
</feature>
<dbReference type="HAMAP" id="MF_00260">
    <property type="entry name" value="Porphobil_deam"/>
    <property type="match status" value="1"/>
</dbReference>
<dbReference type="InterPro" id="IPR036803">
    <property type="entry name" value="Porphobilinogen_deaminase_C_sf"/>
</dbReference>
<keyword evidence="5 7" id="KW-0627">Porphyrin biosynthesis</keyword>
<dbReference type="Pfam" id="PF01379">
    <property type="entry name" value="Porphobil_deam"/>
    <property type="match status" value="1"/>
</dbReference>
<gene>
    <name evidence="7 10" type="primary">hemC</name>
    <name evidence="10" type="ORF">E1293_04435</name>
</gene>
<keyword evidence="4 7" id="KW-0808">Transferase</keyword>
<evidence type="ECO:0000256" key="1">
    <source>
        <dbReference type="ARBA" id="ARBA00002869"/>
    </source>
</evidence>
<dbReference type="SUPFAM" id="SSF53850">
    <property type="entry name" value="Periplasmic binding protein-like II"/>
    <property type="match status" value="1"/>
</dbReference>
<evidence type="ECO:0000313" key="10">
    <source>
        <dbReference type="EMBL" id="TDD89608.1"/>
    </source>
</evidence>
<comment type="cofactor">
    <cofactor evidence="7">
        <name>dipyrromethane</name>
        <dbReference type="ChEBI" id="CHEBI:60342"/>
    </cofactor>
    <text evidence="7">Binds 1 dipyrromethane group covalently.</text>
</comment>
<dbReference type="Gene3D" id="3.30.160.40">
    <property type="entry name" value="Porphobilinogen deaminase, C-terminal domain"/>
    <property type="match status" value="1"/>
</dbReference>
<dbReference type="PIRSF" id="PIRSF001438">
    <property type="entry name" value="4pyrrol_synth_OHMeBilane_synth"/>
    <property type="match status" value="1"/>
</dbReference>
<dbReference type="InterPro" id="IPR000860">
    <property type="entry name" value="HemC"/>
</dbReference>
<evidence type="ECO:0000256" key="4">
    <source>
        <dbReference type="ARBA" id="ARBA00022679"/>
    </source>
</evidence>
<comment type="catalytic activity">
    <reaction evidence="6 7">
        <text>4 porphobilinogen + H2O = hydroxymethylbilane + 4 NH4(+)</text>
        <dbReference type="Rhea" id="RHEA:13185"/>
        <dbReference type="ChEBI" id="CHEBI:15377"/>
        <dbReference type="ChEBI" id="CHEBI:28938"/>
        <dbReference type="ChEBI" id="CHEBI:57845"/>
        <dbReference type="ChEBI" id="CHEBI:58126"/>
        <dbReference type="EC" id="2.5.1.61"/>
    </reaction>
</comment>
<dbReference type="Pfam" id="PF03900">
    <property type="entry name" value="Porphobil_deamC"/>
    <property type="match status" value="1"/>
</dbReference>
<comment type="similarity">
    <text evidence="2 7">Belongs to the HMBS family.</text>
</comment>
<comment type="function">
    <text evidence="1 7">Tetrapolymerization of the monopyrrole PBG into the hydroxymethylbilane pre-uroporphyrinogen in several discrete steps.</text>
</comment>
<dbReference type="Gene3D" id="3.40.190.10">
    <property type="entry name" value="Periplasmic binding protein-like II"/>
    <property type="match status" value="2"/>
</dbReference>
<evidence type="ECO:0000313" key="11">
    <source>
        <dbReference type="Proteomes" id="UP000295578"/>
    </source>
</evidence>
<proteinExistence type="inferred from homology"/>
<dbReference type="EMBL" id="SMKY01000011">
    <property type="protein sequence ID" value="TDD89608.1"/>
    <property type="molecule type" value="Genomic_DNA"/>
</dbReference>
<dbReference type="PRINTS" id="PR00151">
    <property type="entry name" value="PORPHBDMNASE"/>
</dbReference>
<dbReference type="GO" id="GO:0006782">
    <property type="term" value="P:protoporphyrinogen IX biosynthetic process"/>
    <property type="evidence" value="ECO:0007669"/>
    <property type="project" value="UniProtKB-UniRule"/>
</dbReference>
<evidence type="ECO:0000256" key="3">
    <source>
        <dbReference type="ARBA" id="ARBA00011245"/>
    </source>
</evidence>
<evidence type="ECO:0000256" key="7">
    <source>
        <dbReference type="HAMAP-Rule" id="MF_00260"/>
    </source>
</evidence>
<dbReference type="OrthoDB" id="9810298at2"/>
<dbReference type="GO" id="GO:0004418">
    <property type="term" value="F:hydroxymethylbilane synthase activity"/>
    <property type="evidence" value="ECO:0007669"/>
    <property type="project" value="UniProtKB-UniRule"/>
</dbReference>
<evidence type="ECO:0000256" key="5">
    <source>
        <dbReference type="ARBA" id="ARBA00023244"/>
    </source>
</evidence>
<dbReference type="InterPro" id="IPR022417">
    <property type="entry name" value="Porphobilin_deaminase_N"/>
</dbReference>
<dbReference type="PANTHER" id="PTHR11557:SF0">
    <property type="entry name" value="PORPHOBILINOGEN DEAMINASE"/>
    <property type="match status" value="1"/>
</dbReference>
<dbReference type="FunFam" id="3.40.190.10:FF:000005">
    <property type="entry name" value="Porphobilinogen deaminase"/>
    <property type="match status" value="1"/>
</dbReference>
<dbReference type="EC" id="2.5.1.61" evidence="7"/>
<feature type="domain" description="Porphobilinogen deaminase C-terminal" evidence="9">
    <location>
        <begin position="229"/>
        <end position="297"/>
    </location>
</feature>
<sequence>MTVRTTVRVLRMGTRKSALAMIQSTGFAESLAYRTGTDVETVGVVTEGDVNGAPITSFGGLGVFVQAVRGALLSGRVDFAVHSCKDLPTAPAEGILTAAIPAREDPRDALVTATGATFDALPAGAAIGTGSPRRTSQLLALRPDLKIVPIRGNVDTRLHKVDSGELDGVVLAAAGLDRLGLGDRAVERFAPERLLPSPAQGALAVECRSADGPVAALLARLDDAGTRAAATAERAALARLEGGCSAPVGAHAVVRDDSLELTVAVTALDGSRRLVRSHRGPAVQAVETGRTVADELLADGAAELLGGVR</sequence>
<comment type="miscellaneous">
    <text evidence="7">The porphobilinogen subunits are added to the dipyrromethane group.</text>
</comment>
<dbReference type="InterPro" id="IPR022419">
    <property type="entry name" value="Porphobilin_deaminase_cofac_BS"/>
</dbReference>
<dbReference type="SUPFAM" id="SSF54782">
    <property type="entry name" value="Porphobilinogen deaminase (hydroxymethylbilane synthase), C-terminal domain"/>
    <property type="match status" value="1"/>
</dbReference>
<comment type="subunit">
    <text evidence="3 7">Monomer.</text>
</comment>